<dbReference type="GO" id="GO:0000977">
    <property type="term" value="F:RNA polymerase II transcription regulatory region sequence-specific DNA binding"/>
    <property type="evidence" value="ECO:0007669"/>
    <property type="project" value="TreeGrafter"/>
</dbReference>
<feature type="domain" description="PAS" evidence="8">
    <location>
        <begin position="254"/>
        <end position="309"/>
    </location>
</feature>
<dbReference type="VEuPathDB" id="VectorBase:LLONM1_004279"/>
<dbReference type="PANTHER" id="PTHR23043">
    <property type="entry name" value="HYPOXIA-INDUCIBLE FACTOR 1 ALPHA"/>
    <property type="match status" value="1"/>
</dbReference>
<evidence type="ECO:0000256" key="5">
    <source>
        <dbReference type="ARBA" id="ARBA00023163"/>
    </source>
</evidence>
<proteinExistence type="predicted"/>
<dbReference type="Pfam" id="PF08447">
    <property type="entry name" value="PAS_3"/>
    <property type="match status" value="1"/>
</dbReference>
<feature type="region of interest" description="Disordered" evidence="7">
    <location>
        <begin position="378"/>
        <end position="499"/>
    </location>
</feature>
<keyword evidence="2" id="KW-0677">Repeat</keyword>
<accession>A0A1B0CWZ1</accession>
<dbReference type="EnsemblMetazoa" id="LLOJ009526-RA">
    <property type="protein sequence ID" value="LLOJ009526-PA"/>
    <property type="gene ID" value="LLOJ009526"/>
</dbReference>
<dbReference type="GO" id="GO:0000981">
    <property type="term" value="F:DNA-binding transcription factor activity, RNA polymerase II-specific"/>
    <property type="evidence" value="ECO:0007669"/>
    <property type="project" value="TreeGrafter"/>
</dbReference>
<dbReference type="SUPFAM" id="SSF55785">
    <property type="entry name" value="PYP-like sensor domain (PAS domain)"/>
    <property type="match status" value="2"/>
</dbReference>
<dbReference type="Gene3D" id="3.30.450.20">
    <property type="entry name" value="PAS domain"/>
    <property type="match status" value="2"/>
</dbReference>
<evidence type="ECO:0000259" key="8">
    <source>
        <dbReference type="PROSITE" id="PS50112"/>
    </source>
</evidence>
<dbReference type="EMBL" id="AJWK01033004">
    <property type="status" value="NOT_ANNOTATED_CDS"/>
    <property type="molecule type" value="Genomic_DNA"/>
</dbReference>
<feature type="compositionally biased region" description="Low complexity" evidence="7">
    <location>
        <begin position="428"/>
        <end position="444"/>
    </location>
</feature>
<keyword evidence="5" id="KW-0804">Transcription</keyword>
<dbReference type="PANTHER" id="PTHR23043:SF26">
    <property type="entry name" value="PROTEIN TRACHEALESS"/>
    <property type="match status" value="1"/>
</dbReference>
<evidence type="ECO:0000313" key="10">
    <source>
        <dbReference type="EnsemblMetazoa" id="LLOJ009526-PA"/>
    </source>
</evidence>
<dbReference type="FunFam" id="3.30.450.20:FF:000054">
    <property type="entry name" value="Trachealess, isoform D"/>
    <property type="match status" value="1"/>
</dbReference>
<keyword evidence="3" id="KW-0805">Transcription regulation</keyword>
<evidence type="ECO:0008006" key="12">
    <source>
        <dbReference type="Google" id="ProtNLM"/>
    </source>
</evidence>
<evidence type="ECO:0000259" key="9">
    <source>
        <dbReference type="PROSITE" id="PS50888"/>
    </source>
</evidence>
<sequence>MLPLPAAITSQLDKASIIRLTISYLKLRDFSGTGDPPWSREQSTSSKVLKGASSRRTPAGLALDLFEQHQGTHILQSLDGFALAVAADGRFLYISETVSIYLGLSQVEMTGSSIFDYIHHSDHAEVAEQFGLSLASAGQGGLASPASGASDEGSGSQGTNNPDVAASMTFNSSSPFKGYERAFCVRMKSTLTKRGCHFKSSGYRVVLMLCRLRAQYTFSHTRKSQPPLLGMVALAIALPPPSVHEIRLESDMFVTRINFDFRIAHCEPKVSDLLDYTAEELTGKNLYALCHAEDGNKLRKCHIDLINKGQVLTHYWRFMNKNGGFTWVQTCATVVCNSKNADEQNIICVNYVISNKEYANMILDCCQLENGLETIKREDPAADNGARSPGGDPSNDGKPGPSANRPTDPQKSPKPETPEPRNRARSHANTGAGTAAAPPTNTTTSNVAIDKGDPALGTPSEDTTTPLLSVPAPRRGQKRKHRTEEVESLPTDPAPTNTVLPIANPADGHRHTEEHSESSVKNLENAMSKHLPTQSTTDFSTDALLKQQQQQQDKGSTIQWIGHHNHHFHQQTSPMPATALLRQLYANRESVIRATTRPAPSGVFYTGEDDTQQARQIFNRLIEDSYISDAAQTGPLPTPPGSESSFDNQFLLHGHTGQKPGDAFSNLVSSYGGYPASMDYHNAMTPPSSVSPRDSNSAANKAPPIHPASTGFDYGEALRSQYSATDPAAAPPLPLKPQPYSAAAAMHHAAAANSIEAYGSLDQSQYFPHHTGFHLYHKGAPTAGWYSTPS</sequence>
<evidence type="ECO:0000256" key="3">
    <source>
        <dbReference type="ARBA" id="ARBA00023015"/>
    </source>
</evidence>
<dbReference type="InterPro" id="IPR000014">
    <property type="entry name" value="PAS"/>
</dbReference>
<dbReference type="EMBL" id="AJWK01033006">
    <property type="status" value="NOT_ANNOTATED_CDS"/>
    <property type="molecule type" value="Genomic_DNA"/>
</dbReference>
<feature type="compositionally biased region" description="Basic and acidic residues" evidence="7">
    <location>
        <begin position="411"/>
        <end position="422"/>
    </location>
</feature>
<feature type="domain" description="BHLH" evidence="9">
    <location>
        <begin position="1"/>
        <end position="28"/>
    </location>
</feature>
<dbReference type="SMART" id="SM00086">
    <property type="entry name" value="PAC"/>
    <property type="match status" value="1"/>
</dbReference>
<protein>
    <recommendedName>
        <fullName evidence="12">Protein trachealess</fullName>
    </recommendedName>
</protein>
<dbReference type="InterPro" id="IPR013655">
    <property type="entry name" value="PAS_fold_3"/>
</dbReference>
<dbReference type="InterPro" id="IPR035965">
    <property type="entry name" value="PAS-like_dom_sf"/>
</dbReference>
<feature type="region of interest" description="Disordered" evidence="7">
    <location>
        <begin position="143"/>
        <end position="164"/>
    </location>
</feature>
<comment type="subcellular location">
    <subcellularLocation>
        <location evidence="1">Nucleus</location>
    </subcellularLocation>
</comment>
<dbReference type="EMBL" id="AJWK01033003">
    <property type="status" value="NOT_ANNOTATED_CDS"/>
    <property type="molecule type" value="Genomic_DNA"/>
</dbReference>
<dbReference type="AlphaFoldDB" id="A0A1B0CWZ1"/>
<dbReference type="EMBL" id="AJWK01033005">
    <property type="status" value="NOT_ANNOTATED_CDS"/>
    <property type="molecule type" value="Genomic_DNA"/>
</dbReference>
<evidence type="ECO:0000256" key="6">
    <source>
        <dbReference type="ARBA" id="ARBA00023242"/>
    </source>
</evidence>
<keyword evidence="6" id="KW-0539">Nucleus</keyword>
<dbReference type="Pfam" id="PF00989">
    <property type="entry name" value="PAS"/>
    <property type="match status" value="1"/>
</dbReference>
<keyword evidence="4" id="KW-0238">DNA-binding</keyword>
<evidence type="ECO:0000256" key="1">
    <source>
        <dbReference type="ARBA" id="ARBA00004123"/>
    </source>
</evidence>
<dbReference type="GO" id="GO:0045944">
    <property type="term" value="P:positive regulation of transcription by RNA polymerase II"/>
    <property type="evidence" value="ECO:0007669"/>
    <property type="project" value="UniProtKB-ARBA"/>
</dbReference>
<name>A0A1B0CWZ1_LUTLO</name>
<dbReference type="EMBL" id="AJWK01033007">
    <property type="status" value="NOT_ANNOTATED_CDS"/>
    <property type="molecule type" value="Genomic_DNA"/>
</dbReference>
<dbReference type="FunFam" id="3.30.450.20:FF:000089">
    <property type="entry name" value="Trachealess, isoform E"/>
    <property type="match status" value="1"/>
</dbReference>
<dbReference type="InterPro" id="IPR011598">
    <property type="entry name" value="bHLH_dom"/>
</dbReference>
<feature type="domain" description="PAS" evidence="8">
    <location>
        <begin position="67"/>
        <end position="137"/>
    </location>
</feature>
<evidence type="ECO:0000256" key="7">
    <source>
        <dbReference type="SAM" id="MobiDB-lite"/>
    </source>
</evidence>
<dbReference type="InterPro" id="IPR001610">
    <property type="entry name" value="PAC"/>
</dbReference>
<dbReference type="Proteomes" id="UP000092461">
    <property type="component" value="Unassembled WGS sequence"/>
</dbReference>
<dbReference type="GO" id="GO:0005634">
    <property type="term" value="C:nucleus"/>
    <property type="evidence" value="ECO:0007669"/>
    <property type="project" value="UniProtKB-SubCell"/>
</dbReference>
<evidence type="ECO:0000256" key="4">
    <source>
        <dbReference type="ARBA" id="ARBA00023125"/>
    </source>
</evidence>
<organism evidence="10 11">
    <name type="scientific">Lutzomyia longipalpis</name>
    <name type="common">Sand fly</name>
    <dbReference type="NCBI Taxonomy" id="7200"/>
    <lineage>
        <taxon>Eukaryota</taxon>
        <taxon>Metazoa</taxon>
        <taxon>Ecdysozoa</taxon>
        <taxon>Arthropoda</taxon>
        <taxon>Hexapoda</taxon>
        <taxon>Insecta</taxon>
        <taxon>Pterygota</taxon>
        <taxon>Neoptera</taxon>
        <taxon>Endopterygota</taxon>
        <taxon>Diptera</taxon>
        <taxon>Nematocera</taxon>
        <taxon>Psychodoidea</taxon>
        <taxon>Psychodidae</taxon>
        <taxon>Lutzomyia</taxon>
        <taxon>Lutzomyia</taxon>
    </lineage>
</organism>
<evidence type="ECO:0000256" key="2">
    <source>
        <dbReference type="ARBA" id="ARBA00022737"/>
    </source>
</evidence>
<dbReference type="GO" id="GO:0046983">
    <property type="term" value="F:protein dimerization activity"/>
    <property type="evidence" value="ECO:0007669"/>
    <property type="project" value="InterPro"/>
</dbReference>
<feature type="compositionally biased region" description="Polar residues" evidence="7">
    <location>
        <begin position="685"/>
        <end position="699"/>
    </location>
</feature>
<dbReference type="SMART" id="SM00091">
    <property type="entry name" value="PAS"/>
    <property type="match status" value="2"/>
</dbReference>
<evidence type="ECO:0000313" key="11">
    <source>
        <dbReference type="Proteomes" id="UP000092461"/>
    </source>
</evidence>
<feature type="region of interest" description="Disordered" evidence="7">
    <location>
        <begin position="33"/>
        <end position="53"/>
    </location>
</feature>
<keyword evidence="11" id="KW-1185">Reference proteome</keyword>
<dbReference type="CDD" id="cd00130">
    <property type="entry name" value="PAS"/>
    <property type="match status" value="2"/>
</dbReference>
<dbReference type="InterPro" id="IPR013767">
    <property type="entry name" value="PAS_fold"/>
</dbReference>
<dbReference type="PROSITE" id="PS50888">
    <property type="entry name" value="BHLH"/>
    <property type="match status" value="1"/>
</dbReference>
<reference evidence="10" key="1">
    <citation type="submission" date="2020-05" db="UniProtKB">
        <authorList>
            <consortium name="EnsemblMetazoa"/>
        </authorList>
    </citation>
    <scope>IDENTIFICATION</scope>
    <source>
        <strain evidence="10">Jacobina</strain>
    </source>
</reference>
<feature type="compositionally biased region" description="Polar residues" evidence="7">
    <location>
        <begin position="153"/>
        <end position="164"/>
    </location>
</feature>
<dbReference type="VEuPathDB" id="VectorBase:LLOJ009526"/>
<feature type="region of interest" description="Disordered" evidence="7">
    <location>
        <begin position="684"/>
        <end position="712"/>
    </location>
</feature>
<dbReference type="PROSITE" id="PS50112">
    <property type="entry name" value="PAS"/>
    <property type="match status" value="2"/>
</dbReference>